<dbReference type="Gene3D" id="3.30.499.10">
    <property type="entry name" value="Aconitase, domain 3"/>
    <property type="match status" value="2"/>
</dbReference>
<sequence length="468" mass="50512">MGGETLLDKIWRDHVIRDFGDNTYLLHVDRAFLHELAAVAFESLKNARRPILSPELTFATVDHLLDTTPGRGDDTIIPNGKDFIQKLRAGARETGISFFDIDTAEQGIVHVIAPEQAVALPGTVFVCCDSHTSTIGGLGALAWGIGTTDIEHVMATGGIVQTKPQTMRVNFTGALPRGLTAKDLILHLIGEISADGGNGYAIEYAGPVIEQLGVEERLSICNMSIELSARLGLIAPDDVTYEYLAGRPYAPKGAQWDMALSYWRSLPSDPSAQYDRVIDIDCSVLTPQVTWGTSPEHVIGFHDHVPDPSQAETKREQASMSRALDYMELKPGMRIAGLPINAAFIGSCTNSRLSDLRAAAKVLEGRKIAEGVMAICSPGSAQTKRLAEAEGIDRIFKDAGFEWRESGCSLCMSGGAGGERFPDHARVVSSTNRNFEHRQGRNVKSHLASPETVAASAVAGRIAIAEHQ</sequence>
<evidence type="ECO:0000256" key="1">
    <source>
        <dbReference type="ARBA" id="ARBA00000491"/>
    </source>
</evidence>
<evidence type="ECO:0000313" key="17">
    <source>
        <dbReference type="Proteomes" id="UP000239504"/>
    </source>
</evidence>
<keyword evidence="14" id="KW-0100">Branched-chain amino acid biosynthesis</keyword>
<feature type="domain" description="Aconitase/3-isopropylmalate dehydratase large subunit alpha/beta/alpha" evidence="15">
    <location>
        <begin position="8"/>
        <end position="460"/>
    </location>
</feature>
<keyword evidence="9" id="KW-0028">Amino-acid biosynthesis</keyword>
<dbReference type="NCBIfam" id="NF004016">
    <property type="entry name" value="PRK05478.1"/>
    <property type="match status" value="1"/>
</dbReference>
<dbReference type="AlphaFoldDB" id="A0A2S7K575"/>
<reference evidence="16 17" key="1">
    <citation type="submission" date="2017-12" db="EMBL/GenBank/DDBJ databases">
        <authorList>
            <person name="Hurst M.R.H."/>
        </authorList>
    </citation>
    <scope>NUCLEOTIDE SEQUENCE [LARGE SCALE GENOMIC DNA]</scope>
    <source>
        <strain evidence="16 17">SY-3-19</strain>
    </source>
</reference>
<keyword evidence="7" id="KW-0432">Leucine biosynthesis</keyword>
<evidence type="ECO:0000256" key="12">
    <source>
        <dbReference type="ARBA" id="ARBA00023014"/>
    </source>
</evidence>
<dbReference type="GO" id="GO:0046872">
    <property type="term" value="F:metal ion binding"/>
    <property type="evidence" value="ECO:0007669"/>
    <property type="project" value="UniProtKB-KW"/>
</dbReference>
<dbReference type="OrthoDB" id="9802769at2"/>
<gene>
    <name evidence="16" type="ORF">CW354_11295</name>
</gene>
<dbReference type="SUPFAM" id="SSF53732">
    <property type="entry name" value="Aconitase iron-sulfur domain"/>
    <property type="match status" value="1"/>
</dbReference>
<comment type="cofactor">
    <cofactor evidence="2">
        <name>[4Fe-4S] cluster</name>
        <dbReference type="ChEBI" id="CHEBI:49883"/>
    </cofactor>
</comment>
<comment type="subunit">
    <text evidence="5">Heterodimer of LeuC and LeuD.</text>
</comment>
<evidence type="ECO:0000256" key="14">
    <source>
        <dbReference type="ARBA" id="ARBA00023304"/>
    </source>
</evidence>
<evidence type="ECO:0000256" key="7">
    <source>
        <dbReference type="ARBA" id="ARBA00022430"/>
    </source>
</evidence>
<proteinExistence type="predicted"/>
<dbReference type="InterPro" id="IPR050067">
    <property type="entry name" value="IPM_dehydratase_rel_enz"/>
</dbReference>
<comment type="caution">
    <text evidence="16">The sequence shown here is derived from an EMBL/GenBank/DDBJ whole genome shotgun (WGS) entry which is preliminary data.</text>
</comment>
<evidence type="ECO:0000313" key="16">
    <source>
        <dbReference type="EMBL" id="PQA87653.1"/>
    </source>
</evidence>
<evidence type="ECO:0000256" key="5">
    <source>
        <dbReference type="ARBA" id="ARBA00011271"/>
    </source>
</evidence>
<dbReference type="PROSITE" id="PS00450">
    <property type="entry name" value="ACONITASE_1"/>
    <property type="match status" value="1"/>
</dbReference>
<dbReference type="InterPro" id="IPR001030">
    <property type="entry name" value="Acoase/IPM_deHydtase_lsu_aba"/>
</dbReference>
<comment type="catalytic activity">
    <reaction evidence="1">
        <text>(2R,3S)-3-isopropylmalate = (2S)-2-isopropylmalate</text>
        <dbReference type="Rhea" id="RHEA:32287"/>
        <dbReference type="ChEBI" id="CHEBI:1178"/>
        <dbReference type="ChEBI" id="CHEBI:35121"/>
        <dbReference type="EC" id="4.2.1.33"/>
    </reaction>
</comment>
<dbReference type="EC" id="4.2.1.33" evidence="6"/>
<comment type="function">
    <text evidence="3">Catalyzes the isomerization between 2-isopropylmalate and 3-isopropylmalate, via the formation of 2-isopropylmaleate.</text>
</comment>
<evidence type="ECO:0000256" key="10">
    <source>
        <dbReference type="ARBA" id="ARBA00022723"/>
    </source>
</evidence>
<evidence type="ECO:0000256" key="13">
    <source>
        <dbReference type="ARBA" id="ARBA00023239"/>
    </source>
</evidence>
<comment type="pathway">
    <text evidence="4">Amino-acid biosynthesis; L-leucine biosynthesis; L-leucine from 3-methyl-2-oxobutanoate: step 2/4.</text>
</comment>
<dbReference type="Proteomes" id="UP000239504">
    <property type="component" value="Unassembled WGS sequence"/>
</dbReference>
<evidence type="ECO:0000256" key="11">
    <source>
        <dbReference type="ARBA" id="ARBA00023004"/>
    </source>
</evidence>
<dbReference type="GO" id="GO:0003861">
    <property type="term" value="F:3-isopropylmalate dehydratase activity"/>
    <property type="evidence" value="ECO:0007669"/>
    <property type="project" value="UniProtKB-EC"/>
</dbReference>
<dbReference type="PANTHER" id="PTHR43822">
    <property type="entry name" value="HOMOACONITASE, MITOCHONDRIAL-RELATED"/>
    <property type="match status" value="1"/>
</dbReference>
<keyword evidence="12" id="KW-0411">Iron-sulfur</keyword>
<evidence type="ECO:0000256" key="6">
    <source>
        <dbReference type="ARBA" id="ARBA00011998"/>
    </source>
</evidence>
<evidence type="ECO:0000256" key="8">
    <source>
        <dbReference type="ARBA" id="ARBA00022485"/>
    </source>
</evidence>
<dbReference type="NCBIfam" id="NF009116">
    <property type="entry name" value="PRK12466.1"/>
    <property type="match status" value="1"/>
</dbReference>
<keyword evidence="17" id="KW-1185">Reference proteome</keyword>
<keyword evidence="10" id="KW-0479">Metal-binding</keyword>
<organism evidence="16 17">
    <name type="scientific">Hyphococcus luteus</name>
    <dbReference type="NCBI Taxonomy" id="2058213"/>
    <lineage>
        <taxon>Bacteria</taxon>
        <taxon>Pseudomonadati</taxon>
        <taxon>Pseudomonadota</taxon>
        <taxon>Alphaproteobacteria</taxon>
        <taxon>Parvularculales</taxon>
        <taxon>Parvularculaceae</taxon>
        <taxon>Hyphococcus</taxon>
    </lineage>
</organism>
<dbReference type="EMBL" id="PJCH01000006">
    <property type="protein sequence ID" value="PQA87653.1"/>
    <property type="molecule type" value="Genomic_DNA"/>
</dbReference>
<dbReference type="InterPro" id="IPR015931">
    <property type="entry name" value="Acnase/IPM_dHydase_lsu_aba_1/3"/>
</dbReference>
<evidence type="ECO:0000256" key="9">
    <source>
        <dbReference type="ARBA" id="ARBA00022605"/>
    </source>
</evidence>
<keyword evidence="11" id="KW-0408">Iron</keyword>
<keyword evidence="13" id="KW-0456">Lyase</keyword>
<dbReference type="GO" id="GO:0009098">
    <property type="term" value="P:L-leucine biosynthetic process"/>
    <property type="evidence" value="ECO:0007669"/>
    <property type="project" value="UniProtKB-KW"/>
</dbReference>
<accession>A0A2S7K575</accession>
<dbReference type="PANTHER" id="PTHR43822:SF9">
    <property type="entry name" value="3-ISOPROPYLMALATE DEHYDRATASE"/>
    <property type="match status" value="1"/>
</dbReference>
<evidence type="ECO:0000256" key="2">
    <source>
        <dbReference type="ARBA" id="ARBA00001966"/>
    </source>
</evidence>
<evidence type="ECO:0000256" key="3">
    <source>
        <dbReference type="ARBA" id="ARBA00002695"/>
    </source>
</evidence>
<keyword evidence="8" id="KW-0004">4Fe-4S</keyword>
<evidence type="ECO:0000256" key="4">
    <source>
        <dbReference type="ARBA" id="ARBA00004729"/>
    </source>
</evidence>
<dbReference type="InterPro" id="IPR018136">
    <property type="entry name" value="Aconitase_4Fe-4S_BS"/>
</dbReference>
<dbReference type="RefSeq" id="WP_104830191.1">
    <property type="nucleotide sequence ID" value="NZ_PJCH01000006.1"/>
</dbReference>
<dbReference type="PRINTS" id="PR00415">
    <property type="entry name" value="ACONITASE"/>
</dbReference>
<protein>
    <recommendedName>
        <fullName evidence="6">3-isopropylmalate dehydratase</fullName>
        <ecNumber evidence="6">4.2.1.33</ecNumber>
    </recommendedName>
</protein>
<dbReference type="GO" id="GO:0051539">
    <property type="term" value="F:4 iron, 4 sulfur cluster binding"/>
    <property type="evidence" value="ECO:0007669"/>
    <property type="project" value="UniProtKB-KW"/>
</dbReference>
<dbReference type="InterPro" id="IPR036008">
    <property type="entry name" value="Aconitase_4Fe-4S_dom"/>
</dbReference>
<name>A0A2S7K575_9PROT</name>
<evidence type="ECO:0000259" key="15">
    <source>
        <dbReference type="Pfam" id="PF00330"/>
    </source>
</evidence>
<dbReference type="Pfam" id="PF00330">
    <property type="entry name" value="Aconitase"/>
    <property type="match status" value="1"/>
</dbReference>